<dbReference type="EMBL" id="AM474221">
    <property type="protein sequence ID" value="CAN81568.1"/>
    <property type="molecule type" value="Genomic_DNA"/>
</dbReference>
<feature type="compositionally biased region" description="Basic and acidic residues" evidence="1">
    <location>
        <begin position="104"/>
        <end position="117"/>
    </location>
</feature>
<reference evidence="2" key="1">
    <citation type="journal article" date="2007" name="PLoS ONE">
        <title>The first genome sequence of an elite grapevine cultivar (Pinot noir Vitis vinifera L.): coping with a highly heterozygous genome.</title>
        <authorList>
            <person name="Velasco R."/>
            <person name="Zharkikh A."/>
            <person name="Troggio M."/>
            <person name="Cartwright D.A."/>
            <person name="Cestaro A."/>
            <person name="Pruss D."/>
            <person name="Pindo M."/>
            <person name="FitzGerald L.M."/>
            <person name="Vezzulli S."/>
            <person name="Reid J."/>
            <person name="Malacarne G."/>
            <person name="Iliev D."/>
            <person name="Coppola G."/>
            <person name="Wardell B."/>
            <person name="Micheletti D."/>
            <person name="Macalma T."/>
            <person name="Facci M."/>
            <person name="Mitchell J.T."/>
            <person name="Perazzolli M."/>
            <person name="Eldredge G."/>
            <person name="Gatto P."/>
            <person name="Oyzerski R."/>
            <person name="Moretto M."/>
            <person name="Gutin N."/>
            <person name="Stefanini M."/>
            <person name="Chen Y."/>
            <person name="Segala C."/>
            <person name="Davenport C."/>
            <person name="Dematte L."/>
            <person name="Mraz A."/>
            <person name="Battilana J."/>
            <person name="Stormo K."/>
            <person name="Costa F."/>
            <person name="Tao Q."/>
            <person name="Si-Ammour A."/>
            <person name="Harkins T."/>
            <person name="Lackey A."/>
            <person name="Perbost C."/>
            <person name="Taillon B."/>
            <person name="Stella A."/>
            <person name="Solovyev V."/>
            <person name="Fawcett J.A."/>
            <person name="Sterck L."/>
            <person name="Vandepoele K."/>
            <person name="Grando S.M."/>
            <person name="Toppo S."/>
            <person name="Moser C."/>
            <person name="Lanchbury J."/>
            <person name="Bogden R."/>
            <person name="Skolnick M."/>
            <person name="Sgaramella V."/>
            <person name="Bhatnagar S.K."/>
            <person name="Fontana P."/>
            <person name="Gutin A."/>
            <person name="Van de Peer Y."/>
            <person name="Salamini F."/>
            <person name="Viola R."/>
        </authorList>
    </citation>
    <scope>NUCLEOTIDE SEQUENCE</scope>
</reference>
<proteinExistence type="predicted"/>
<dbReference type="AlphaFoldDB" id="A5BWZ7"/>
<organism evidence="2">
    <name type="scientific">Vitis vinifera</name>
    <name type="common">Grape</name>
    <dbReference type="NCBI Taxonomy" id="29760"/>
    <lineage>
        <taxon>Eukaryota</taxon>
        <taxon>Viridiplantae</taxon>
        <taxon>Streptophyta</taxon>
        <taxon>Embryophyta</taxon>
        <taxon>Tracheophyta</taxon>
        <taxon>Spermatophyta</taxon>
        <taxon>Magnoliopsida</taxon>
        <taxon>eudicotyledons</taxon>
        <taxon>Gunneridae</taxon>
        <taxon>Pentapetalae</taxon>
        <taxon>rosids</taxon>
        <taxon>Vitales</taxon>
        <taxon>Vitaceae</taxon>
        <taxon>Viteae</taxon>
        <taxon>Vitis</taxon>
    </lineage>
</organism>
<accession>A5BWZ7</accession>
<protein>
    <submittedName>
        <fullName evidence="2">Uncharacterized protein</fullName>
    </submittedName>
</protein>
<evidence type="ECO:0000256" key="1">
    <source>
        <dbReference type="SAM" id="MobiDB-lite"/>
    </source>
</evidence>
<feature type="region of interest" description="Disordered" evidence="1">
    <location>
        <begin position="98"/>
        <end position="126"/>
    </location>
</feature>
<evidence type="ECO:0000313" key="2">
    <source>
        <dbReference type="EMBL" id="CAN81568.1"/>
    </source>
</evidence>
<sequence>MVEHNVYEYFLEHDSLEIKQAKPSLNGAGGKPAAAKRLLSDNVAPHLSTLTAVFSSQRSRMKEWRNISEKKLVDANIFEGGLEALVGEVAAKAAPLRSSSKRSRAAEVHNLSEKRSDGGGGRGCCSGDIGSNEDGEALDRFSARSRRGSPALHGLYDAVLRVRLKRLQEQLYVRCNYS</sequence>
<name>A5BWZ7_VITVI</name>
<gene>
    <name evidence="2" type="ORF">VITISV_015628</name>
</gene>